<evidence type="ECO:0000313" key="2">
    <source>
        <dbReference type="Proteomes" id="UP001469553"/>
    </source>
</evidence>
<reference evidence="1 2" key="1">
    <citation type="submission" date="2021-06" db="EMBL/GenBank/DDBJ databases">
        <authorList>
            <person name="Palmer J.M."/>
        </authorList>
    </citation>
    <scope>NUCLEOTIDE SEQUENCE [LARGE SCALE GENOMIC DNA]</scope>
    <source>
        <strain evidence="1 2">AS_MEX2019</strain>
        <tissue evidence="1">Muscle</tissue>
    </source>
</reference>
<sequence>MCHLGHASIRLCPHRHRSSHLKRKAVVTGSVKALGCLQFRAFVSSLLVQKTQTLSLQENFTDYLLSWLHVGFKAPQASFEQTWLILHGSRLQDYPPGATSTSSASKTGLPGPFTYPTRSRSFHLSSPPLWWLSNSAKYIKINNPEYFLPLTTDPFSIQRRVPGFPSIQLYFIINLLNLLLFPECISTCGSKQLENR</sequence>
<evidence type="ECO:0000313" key="1">
    <source>
        <dbReference type="EMBL" id="MEQ2292782.1"/>
    </source>
</evidence>
<comment type="caution">
    <text evidence="1">The sequence shown here is derived from an EMBL/GenBank/DDBJ whole genome shotgun (WGS) entry which is preliminary data.</text>
</comment>
<gene>
    <name evidence="1" type="ORF">AMECASPLE_026387</name>
</gene>
<protein>
    <submittedName>
        <fullName evidence="1">Uncharacterized protein</fullName>
    </submittedName>
</protein>
<keyword evidence="2" id="KW-1185">Reference proteome</keyword>
<accession>A0ABV0YG13</accession>
<dbReference type="Proteomes" id="UP001469553">
    <property type="component" value="Unassembled WGS sequence"/>
</dbReference>
<dbReference type="EMBL" id="JAHRIP010030906">
    <property type="protein sequence ID" value="MEQ2292782.1"/>
    <property type="molecule type" value="Genomic_DNA"/>
</dbReference>
<organism evidence="1 2">
    <name type="scientific">Ameca splendens</name>
    <dbReference type="NCBI Taxonomy" id="208324"/>
    <lineage>
        <taxon>Eukaryota</taxon>
        <taxon>Metazoa</taxon>
        <taxon>Chordata</taxon>
        <taxon>Craniata</taxon>
        <taxon>Vertebrata</taxon>
        <taxon>Euteleostomi</taxon>
        <taxon>Actinopterygii</taxon>
        <taxon>Neopterygii</taxon>
        <taxon>Teleostei</taxon>
        <taxon>Neoteleostei</taxon>
        <taxon>Acanthomorphata</taxon>
        <taxon>Ovalentaria</taxon>
        <taxon>Atherinomorphae</taxon>
        <taxon>Cyprinodontiformes</taxon>
        <taxon>Goodeidae</taxon>
        <taxon>Ameca</taxon>
    </lineage>
</organism>
<proteinExistence type="predicted"/>
<name>A0ABV0YG13_9TELE</name>